<protein>
    <submittedName>
        <fullName evidence="3">Uncharacterized protein</fullName>
    </submittedName>
</protein>
<evidence type="ECO:0000313" key="5">
    <source>
        <dbReference type="Proteomes" id="UP000285839"/>
    </source>
</evidence>
<evidence type="ECO:0000313" key="2">
    <source>
        <dbReference type="EMBL" id="RGR49577.1"/>
    </source>
</evidence>
<dbReference type="Proteomes" id="UP000284220">
    <property type="component" value="Unassembled WGS sequence"/>
</dbReference>
<keyword evidence="1" id="KW-0812">Transmembrane</keyword>
<proteinExistence type="predicted"/>
<dbReference type="Proteomes" id="UP000285839">
    <property type="component" value="Unassembled WGS sequence"/>
</dbReference>
<dbReference type="EMBL" id="QRHZ01000005">
    <property type="protein sequence ID" value="RHG16871.1"/>
    <property type="molecule type" value="Genomic_DNA"/>
</dbReference>
<organism evidence="3 4">
    <name type="scientific">Blautia obeum</name>
    <dbReference type="NCBI Taxonomy" id="40520"/>
    <lineage>
        <taxon>Bacteria</taxon>
        <taxon>Bacillati</taxon>
        <taxon>Bacillota</taxon>
        <taxon>Clostridia</taxon>
        <taxon>Lachnospirales</taxon>
        <taxon>Lachnospiraceae</taxon>
        <taxon>Blautia</taxon>
    </lineage>
</organism>
<evidence type="ECO:0000256" key="1">
    <source>
        <dbReference type="SAM" id="Phobius"/>
    </source>
</evidence>
<dbReference type="EMBL" id="QRUH01000004">
    <property type="protein sequence ID" value="RGR49577.1"/>
    <property type="molecule type" value="Genomic_DNA"/>
</dbReference>
<evidence type="ECO:0000313" key="4">
    <source>
        <dbReference type="Proteomes" id="UP000284220"/>
    </source>
</evidence>
<dbReference type="SUPFAM" id="SSF103481">
    <property type="entry name" value="Multidrug resistance efflux transporter EmrE"/>
    <property type="match status" value="1"/>
</dbReference>
<evidence type="ECO:0000313" key="3">
    <source>
        <dbReference type="EMBL" id="RHG16871.1"/>
    </source>
</evidence>
<keyword evidence="1" id="KW-0472">Membrane</keyword>
<dbReference type="InterPro" id="IPR037185">
    <property type="entry name" value="EmrE-like"/>
</dbReference>
<reference evidence="4 5" key="1">
    <citation type="submission" date="2018-08" db="EMBL/GenBank/DDBJ databases">
        <title>A genome reference for cultivated species of the human gut microbiota.</title>
        <authorList>
            <person name="Zou Y."/>
            <person name="Xue W."/>
            <person name="Luo G."/>
        </authorList>
    </citation>
    <scope>NUCLEOTIDE SEQUENCE [LARGE SCALE GENOMIC DNA]</scope>
    <source>
        <strain evidence="2 5">AF25-21</strain>
        <strain evidence="3 4">AM22-9LB</strain>
    </source>
</reference>
<keyword evidence="1" id="KW-1133">Transmembrane helix</keyword>
<gene>
    <name evidence="3" type="ORF">DW272_11425</name>
    <name evidence="2" type="ORF">DWY46_07200</name>
</gene>
<accession>A0A396FPV5</accession>
<comment type="caution">
    <text evidence="3">The sequence shown here is derived from an EMBL/GenBank/DDBJ whole genome shotgun (WGS) entry which is preliminary data.</text>
</comment>
<sequence length="105" mass="11638">MLIGGSVLFFLTRAWIFPTNLELPAWIIIAVIVIIGTAVGFSVFLESVKYIGPVKSTLLGCLEPASATSAGKENGELFTEEVIKNIIEEFSLSDEEAEKYMKMYW</sequence>
<name>A0A396FPV5_9FIRM</name>
<dbReference type="AlphaFoldDB" id="A0A396FPV5"/>
<feature type="transmembrane region" description="Helical" evidence="1">
    <location>
        <begin position="24"/>
        <end position="45"/>
    </location>
</feature>